<comment type="caution">
    <text evidence="1">The sequence shown here is derived from an EMBL/GenBank/DDBJ whole genome shotgun (WGS) entry which is preliminary data.</text>
</comment>
<proteinExistence type="predicted"/>
<keyword evidence="2" id="KW-1185">Reference proteome</keyword>
<evidence type="ECO:0008006" key="3">
    <source>
        <dbReference type="Google" id="ProtNLM"/>
    </source>
</evidence>
<dbReference type="EMBL" id="CAKLPY010000002">
    <property type="protein sequence ID" value="CAH0996235.1"/>
    <property type="molecule type" value="Genomic_DNA"/>
</dbReference>
<organism evidence="1 2">
    <name type="scientific">Emticicia aquatica</name>
    <dbReference type="NCBI Taxonomy" id="1681835"/>
    <lineage>
        <taxon>Bacteria</taxon>
        <taxon>Pseudomonadati</taxon>
        <taxon>Bacteroidota</taxon>
        <taxon>Cytophagia</taxon>
        <taxon>Cytophagales</taxon>
        <taxon>Leadbetterellaceae</taxon>
        <taxon>Emticicia</taxon>
    </lineage>
</organism>
<dbReference type="SUPFAM" id="SSF51126">
    <property type="entry name" value="Pectin lyase-like"/>
    <property type="match status" value="1"/>
</dbReference>
<evidence type="ECO:0000313" key="2">
    <source>
        <dbReference type="Proteomes" id="UP000837932"/>
    </source>
</evidence>
<reference evidence="1" key="1">
    <citation type="submission" date="2021-12" db="EMBL/GenBank/DDBJ databases">
        <authorList>
            <person name="Rodrigo-Torres L."/>
            <person name="Arahal R. D."/>
            <person name="Lucena T."/>
        </authorList>
    </citation>
    <scope>NUCLEOTIDE SEQUENCE</scope>
    <source>
        <strain evidence="1">CECT 8858</strain>
    </source>
</reference>
<name>A0ABM9ARA3_9BACT</name>
<dbReference type="Proteomes" id="UP000837932">
    <property type="component" value="Unassembled WGS sequence"/>
</dbReference>
<accession>A0ABM9ARA3</accession>
<evidence type="ECO:0000313" key="1">
    <source>
        <dbReference type="EMBL" id="CAH0996235.1"/>
    </source>
</evidence>
<sequence>MKKIISTSILSIIALLFTCISIYAQTIRRCNNNVGVSGLNVYTTIQAAHDAAADGDIIYVEPSASSYGTLDCTKRLSIIGNGYFLAQNSNVSFDLRMSMINGITFNAGSANTSVTGIYTNNLGFNNVSNITIERCYIQNTNYIAFSSASQSFITFSKCFITGNIWGYSEAHSPENCTFKNNIIGGGIKYFSNSVFTNNTFSTQNNSTLTNLVNSTIANNIFRSNACNSCVQQLLFDPIIHTGTTISNNIIACLPTGNTCSFILPTGNGNINNGDYSTLFLLSDPYDVGLIDKNFQLVLTSPAKGVGTGGTDAGAFGGANPYVLSGLPTVPITTNFTTSGAGNTSVPLQVSVTVRANN</sequence>
<dbReference type="Gene3D" id="2.160.20.10">
    <property type="entry name" value="Single-stranded right-handed beta-helix, Pectin lyase-like"/>
    <property type="match status" value="1"/>
</dbReference>
<dbReference type="InterPro" id="IPR011050">
    <property type="entry name" value="Pectin_lyase_fold/virulence"/>
</dbReference>
<dbReference type="InterPro" id="IPR012334">
    <property type="entry name" value="Pectin_lyas_fold"/>
</dbReference>
<dbReference type="RefSeq" id="WP_238806800.1">
    <property type="nucleotide sequence ID" value="NZ_CAKLPY010000002.1"/>
</dbReference>
<gene>
    <name evidence="1" type="ORF">EMA8858_02366</name>
</gene>
<protein>
    <recommendedName>
        <fullName evidence="3">Right handed beta helix domain-containing protein</fullName>
    </recommendedName>
</protein>